<dbReference type="PRINTS" id="PR00775">
    <property type="entry name" value="HEATSHOCK90"/>
</dbReference>
<reference evidence="8" key="1">
    <citation type="journal article" date="2021" name="J. Hered.">
        <title>Genome Assembly of Salicaceae Populus deltoides (Eastern Cottonwood) I-69 Based on Nanopore Sequencing and Hi-C Technologies.</title>
        <authorList>
            <person name="Bai S."/>
            <person name="Wu H."/>
            <person name="Zhang J."/>
            <person name="Pan Z."/>
            <person name="Zhao W."/>
            <person name="Li Z."/>
            <person name="Tong C."/>
        </authorList>
    </citation>
    <scope>NUCLEOTIDE SEQUENCE</scope>
    <source>
        <tissue evidence="8">Leaf</tissue>
    </source>
</reference>
<sequence>MADVQMGEAETFAFQAEINQLLSLIINTFYSNKEIFLRELISNASDALDKIRFESLTDKSKLDAQPELFIRLVPDKTNNTLSIIDSGVGMTKADLVNNLGTIARSGTKEFMEALQAGADVSMIGQFGVGFYSAYLVAERVVVTTKHNDDEQYVWESQAGGSFTVTRDVNGEQLGRGTKITLYLKEDQLEYLEERRIKDLVKKHSEFISYPIYLWTEKTTEKEISDDEDDEPKKEEEGEYGWTANMERIMKAQALRDSSMSSYMSSKKTMEINPDNGIMEELRKRAEADKNDKSVKDLVLLLFETALLTSGFSLDDPNTFAARIHRMLKLGLSIDEDEAAGDDTDMPALEEDGAEESKMEELDSLNFQFVSIVITTNLPEQLAMHVHRGGDKNETWNGSYMEVPLLKPVWPHSLFVLGTLAPEREVIGYVANQIRLKPLVIV</sequence>
<evidence type="ECO:0000256" key="1">
    <source>
        <dbReference type="ARBA" id="ARBA00008239"/>
    </source>
</evidence>
<dbReference type="SMART" id="SM00387">
    <property type="entry name" value="HATPase_c"/>
    <property type="match status" value="1"/>
</dbReference>
<feature type="domain" description="Histidine kinase/HSP90-like ATPase" evidence="7">
    <location>
        <begin position="32"/>
        <end position="187"/>
    </location>
</feature>
<keyword evidence="9" id="KW-1185">Reference proteome</keyword>
<dbReference type="AlphaFoldDB" id="A0A8T2WQB7"/>
<feature type="binding site" evidence="6">
    <location>
        <begin position="125"/>
        <end position="130"/>
    </location>
    <ligand>
        <name>ATP</name>
        <dbReference type="ChEBI" id="CHEBI:30616"/>
    </ligand>
</feature>
<feature type="binding site" evidence="6">
    <location>
        <position position="98"/>
    </location>
    <ligand>
        <name>ATP</name>
        <dbReference type="ChEBI" id="CHEBI:30616"/>
    </ligand>
</feature>
<dbReference type="Gene3D" id="3.30.565.10">
    <property type="entry name" value="Histidine kinase-like ATPase, C-terminal domain"/>
    <property type="match status" value="1"/>
</dbReference>
<comment type="similarity">
    <text evidence="1">Belongs to the heat shock protein 90 family.</text>
</comment>
<gene>
    <name evidence="8" type="ORF">H0E87_027684</name>
</gene>
<feature type="binding site" evidence="6">
    <location>
        <position position="177"/>
    </location>
    <ligand>
        <name>ATP</name>
        <dbReference type="ChEBI" id="CHEBI:30616"/>
    </ligand>
</feature>
<organism evidence="8 9">
    <name type="scientific">Populus deltoides</name>
    <name type="common">Eastern poplar</name>
    <name type="synonym">Eastern cottonwood</name>
    <dbReference type="NCBI Taxonomy" id="3696"/>
    <lineage>
        <taxon>Eukaryota</taxon>
        <taxon>Viridiplantae</taxon>
        <taxon>Streptophyta</taxon>
        <taxon>Embryophyta</taxon>
        <taxon>Tracheophyta</taxon>
        <taxon>Spermatophyta</taxon>
        <taxon>Magnoliopsida</taxon>
        <taxon>eudicotyledons</taxon>
        <taxon>Gunneridae</taxon>
        <taxon>Pentapetalae</taxon>
        <taxon>rosids</taxon>
        <taxon>fabids</taxon>
        <taxon>Malpighiales</taxon>
        <taxon>Salicaceae</taxon>
        <taxon>Saliceae</taxon>
        <taxon>Populus</taxon>
    </lineage>
</organism>
<evidence type="ECO:0000256" key="3">
    <source>
        <dbReference type="ARBA" id="ARBA00022840"/>
    </source>
</evidence>
<dbReference type="Proteomes" id="UP000807159">
    <property type="component" value="Chromosome 17"/>
</dbReference>
<keyword evidence="5" id="KW-0143">Chaperone</keyword>
<evidence type="ECO:0000256" key="5">
    <source>
        <dbReference type="ARBA" id="ARBA00023186"/>
    </source>
</evidence>
<dbReference type="GO" id="GO:0051082">
    <property type="term" value="F:unfolded protein binding"/>
    <property type="evidence" value="ECO:0007669"/>
    <property type="project" value="InterPro"/>
</dbReference>
<dbReference type="PIRSF" id="PIRSF002583">
    <property type="entry name" value="Hsp90"/>
    <property type="match status" value="1"/>
</dbReference>
<evidence type="ECO:0000256" key="4">
    <source>
        <dbReference type="ARBA" id="ARBA00023016"/>
    </source>
</evidence>
<dbReference type="InterPro" id="IPR001404">
    <property type="entry name" value="Hsp90_fam"/>
</dbReference>
<dbReference type="InterPro" id="IPR019805">
    <property type="entry name" value="Heat_shock_protein_90_CS"/>
</dbReference>
<accession>A0A8T2WQB7</accession>
<evidence type="ECO:0000256" key="6">
    <source>
        <dbReference type="PIRSR" id="PIRSR002583-1"/>
    </source>
</evidence>
<dbReference type="GO" id="GO:0140662">
    <property type="term" value="F:ATP-dependent protein folding chaperone"/>
    <property type="evidence" value="ECO:0007669"/>
    <property type="project" value="InterPro"/>
</dbReference>
<evidence type="ECO:0000259" key="7">
    <source>
        <dbReference type="SMART" id="SM00387"/>
    </source>
</evidence>
<feature type="binding site" evidence="6">
    <location>
        <position position="43"/>
    </location>
    <ligand>
        <name>ATP</name>
        <dbReference type="ChEBI" id="CHEBI:30616"/>
    </ligand>
</feature>
<dbReference type="InterPro" id="IPR003594">
    <property type="entry name" value="HATPase_dom"/>
</dbReference>
<dbReference type="GO" id="GO:0016887">
    <property type="term" value="F:ATP hydrolysis activity"/>
    <property type="evidence" value="ECO:0007669"/>
    <property type="project" value="InterPro"/>
</dbReference>
<dbReference type="SUPFAM" id="SSF110942">
    <property type="entry name" value="HSP90 C-terminal domain"/>
    <property type="match status" value="1"/>
</dbReference>
<feature type="binding site" evidence="6">
    <location>
        <position position="85"/>
    </location>
    <ligand>
        <name>ATP</name>
        <dbReference type="ChEBI" id="CHEBI:30616"/>
    </ligand>
</feature>
<evidence type="ECO:0000313" key="9">
    <source>
        <dbReference type="Proteomes" id="UP000807159"/>
    </source>
</evidence>
<evidence type="ECO:0000313" key="8">
    <source>
        <dbReference type="EMBL" id="KAH8483028.1"/>
    </source>
</evidence>
<comment type="caution">
    <text evidence="8">The sequence shown here is derived from an EMBL/GenBank/DDBJ whole genome shotgun (WGS) entry which is preliminary data.</text>
</comment>
<dbReference type="SUPFAM" id="SSF55874">
    <property type="entry name" value="ATPase domain of HSP90 chaperone/DNA topoisomerase II/histidine kinase"/>
    <property type="match status" value="1"/>
</dbReference>
<feature type="binding site" evidence="6">
    <location>
        <begin position="105"/>
        <end position="106"/>
    </location>
    <ligand>
        <name>ATP</name>
        <dbReference type="ChEBI" id="CHEBI:30616"/>
    </ligand>
</feature>
<dbReference type="EMBL" id="JACEGQ020000017">
    <property type="protein sequence ID" value="KAH8483028.1"/>
    <property type="molecule type" value="Genomic_DNA"/>
</dbReference>
<feature type="binding site" evidence="6">
    <location>
        <position position="39"/>
    </location>
    <ligand>
        <name>ATP</name>
        <dbReference type="ChEBI" id="CHEBI:30616"/>
    </ligand>
</feature>
<dbReference type="InterPro" id="IPR037196">
    <property type="entry name" value="HSP90_C"/>
</dbReference>
<dbReference type="FunFam" id="3.30.565.10:FF:000012">
    <property type="entry name" value="Heat shock cognate protein"/>
    <property type="match status" value="1"/>
</dbReference>
<dbReference type="Pfam" id="PF02518">
    <property type="entry name" value="HATPase_c"/>
    <property type="match status" value="1"/>
</dbReference>
<dbReference type="GO" id="GO:0005524">
    <property type="term" value="F:ATP binding"/>
    <property type="evidence" value="ECO:0007669"/>
    <property type="project" value="UniProtKB-KW"/>
</dbReference>
<keyword evidence="2 6" id="KW-0547">Nucleotide-binding</keyword>
<dbReference type="PANTHER" id="PTHR11528">
    <property type="entry name" value="HEAT SHOCK PROTEIN 90 FAMILY MEMBER"/>
    <property type="match status" value="1"/>
</dbReference>
<protein>
    <recommendedName>
        <fullName evidence="7">Histidine kinase/HSP90-like ATPase domain-containing protein</fullName>
    </recommendedName>
</protein>
<dbReference type="InterPro" id="IPR036890">
    <property type="entry name" value="HATPase_C_sf"/>
</dbReference>
<feature type="binding site" evidence="6">
    <location>
        <position position="90"/>
    </location>
    <ligand>
        <name>ATP</name>
        <dbReference type="ChEBI" id="CHEBI:30616"/>
    </ligand>
</feature>
<dbReference type="Pfam" id="PF00183">
    <property type="entry name" value="HSP90"/>
    <property type="match status" value="2"/>
</dbReference>
<dbReference type="InterPro" id="IPR020575">
    <property type="entry name" value="Hsp90_N"/>
</dbReference>
<dbReference type="CDD" id="cd16927">
    <property type="entry name" value="HATPase_Hsp90-like"/>
    <property type="match status" value="1"/>
</dbReference>
<proteinExistence type="inferred from homology"/>
<keyword evidence="4" id="KW-0346">Stress response</keyword>
<evidence type="ECO:0000256" key="2">
    <source>
        <dbReference type="ARBA" id="ARBA00022741"/>
    </source>
</evidence>
<keyword evidence="3 6" id="KW-0067">ATP-binding</keyword>
<dbReference type="PROSITE" id="PS00298">
    <property type="entry name" value="HSP90"/>
    <property type="match status" value="1"/>
</dbReference>
<name>A0A8T2WQB7_POPDE</name>